<dbReference type="InterPro" id="IPR003779">
    <property type="entry name" value="CMD-like"/>
</dbReference>
<dbReference type="EMBL" id="BLAF01000056">
    <property type="protein sequence ID" value="GES24759.1"/>
    <property type="molecule type" value="Genomic_DNA"/>
</dbReference>
<dbReference type="InterPro" id="IPR029032">
    <property type="entry name" value="AhpD-like"/>
</dbReference>
<dbReference type="Proteomes" id="UP000377595">
    <property type="component" value="Unassembled WGS sequence"/>
</dbReference>
<evidence type="ECO:0000313" key="3">
    <source>
        <dbReference type="Proteomes" id="UP000377595"/>
    </source>
</evidence>
<evidence type="ECO:0000259" key="1">
    <source>
        <dbReference type="Pfam" id="PF02627"/>
    </source>
</evidence>
<dbReference type="OrthoDB" id="9802489at2"/>
<dbReference type="SUPFAM" id="SSF69118">
    <property type="entry name" value="AhpD-like"/>
    <property type="match status" value="1"/>
</dbReference>
<dbReference type="InterPro" id="IPR052512">
    <property type="entry name" value="4CMD/NDH-1_regulator"/>
</dbReference>
<sequence>MSEHEVGGVGQDLGDLRTRGMEIMKRVYGWEHVGDAPGDFFAMTVEHLFAQVWGRGVLSMRERRLLLVGLLLGQGLDDALGTQLDAALRGGDLTAAELREMVVFLTHYAGWTRGAKLNDQVEEIIARTLDADQ</sequence>
<dbReference type="Gene3D" id="1.20.1290.10">
    <property type="entry name" value="AhpD-like"/>
    <property type="match status" value="1"/>
</dbReference>
<organism evidence="2 3">
    <name type="scientific">Acrocarpospora pleiomorpha</name>
    <dbReference type="NCBI Taxonomy" id="90975"/>
    <lineage>
        <taxon>Bacteria</taxon>
        <taxon>Bacillati</taxon>
        <taxon>Actinomycetota</taxon>
        <taxon>Actinomycetes</taxon>
        <taxon>Streptosporangiales</taxon>
        <taxon>Streptosporangiaceae</taxon>
        <taxon>Acrocarpospora</taxon>
    </lineage>
</organism>
<comment type="caution">
    <text evidence="2">The sequence shown here is derived from an EMBL/GenBank/DDBJ whole genome shotgun (WGS) entry which is preliminary data.</text>
</comment>
<dbReference type="Pfam" id="PF02627">
    <property type="entry name" value="CMD"/>
    <property type="match status" value="1"/>
</dbReference>
<protein>
    <submittedName>
        <fullName evidence="2">Putative 4-carboxymuconolactone decarboxylase</fullName>
    </submittedName>
</protein>
<accession>A0A5M3XXH7</accession>
<evidence type="ECO:0000313" key="2">
    <source>
        <dbReference type="EMBL" id="GES24759.1"/>
    </source>
</evidence>
<reference evidence="2 3" key="1">
    <citation type="submission" date="2019-10" db="EMBL/GenBank/DDBJ databases">
        <title>Whole genome shotgun sequence of Acrocarpospora pleiomorpha NBRC 16267.</title>
        <authorList>
            <person name="Ichikawa N."/>
            <person name="Kimura A."/>
            <person name="Kitahashi Y."/>
            <person name="Komaki H."/>
            <person name="Oguchi A."/>
        </authorList>
    </citation>
    <scope>NUCLEOTIDE SEQUENCE [LARGE SCALE GENOMIC DNA]</scope>
    <source>
        <strain evidence="2 3">NBRC 16267</strain>
    </source>
</reference>
<dbReference type="AlphaFoldDB" id="A0A5M3XXH7"/>
<dbReference type="GO" id="GO:0051920">
    <property type="term" value="F:peroxiredoxin activity"/>
    <property type="evidence" value="ECO:0007669"/>
    <property type="project" value="InterPro"/>
</dbReference>
<gene>
    <name evidence="2" type="ORF">Aple_076580</name>
</gene>
<dbReference type="PANTHER" id="PTHR33570">
    <property type="entry name" value="4-CARBOXYMUCONOLACTONE DECARBOXYLASE FAMILY PROTEIN"/>
    <property type="match status" value="1"/>
</dbReference>
<keyword evidence="3" id="KW-1185">Reference proteome</keyword>
<proteinExistence type="predicted"/>
<name>A0A5M3XXH7_9ACTN</name>
<feature type="domain" description="Carboxymuconolactone decarboxylase-like" evidence="1">
    <location>
        <begin position="39"/>
        <end position="113"/>
    </location>
</feature>
<dbReference type="RefSeq" id="WP_155349580.1">
    <property type="nucleotide sequence ID" value="NZ_BAAAHM010000036.1"/>
</dbReference>
<dbReference type="PANTHER" id="PTHR33570:SF2">
    <property type="entry name" value="CARBOXYMUCONOLACTONE DECARBOXYLASE-LIKE DOMAIN-CONTAINING PROTEIN"/>
    <property type="match status" value="1"/>
</dbReference>